<dbReference type="EMBL" id="AGNL01046500">
    <property type="protein sequence ID" value="EJK47894.1"/>
    <property type="molecule type" value="Genomic_DNA"/>
</dbReference>
<evidence type="ECO:0000313" key="4">
    <source>
        <dbReference type="Proteomes" id="UP000266841"/>
    </source>
</evidence>
<evidence type="ECO:0000313" key="3">
    <source>
        <dbReference type="EMBL" id="EJK47894.1"/>
    </source>
</evidence>
<feature type="compositionally biased region" description="Polar residues" evidence="1">
    <location>
        <begin position="172"/>
        <end position="181"/>
    </location>
</feature>
<organism evidence="3 4">
    <name type="scientific">Thalassiosira oceanica</name>
    <name type="common">Marine diatom</name>
    <dbReference type="NCBI Taxonomy" id="159749"/>
    <lineage>
        <taxon>Eukaryota</taxon>
        <taxon>Sar</taxon>
        <taxon>Stramenopiles</taxon>
        <taxon>Ochrophyta</taxon>
        <taxon>Bacillariophyta</taxon>
        <taxon>Coscinodiscophyceae</taxon>
        <taxon>Thalassiosirophycidae</taxon>
        <taxon>Thalassiosirales</taxon>
        <taxon>Thalassiosiraceae</taxon>
        <taxon>Thalassiosira</taxon>
    </lineage>
</organism>
<sequence length="348" mass="36110">MTSESACPDDYMDIDATGSPPRPSPPTTRQPHETGVSANVDDSAAVPPVQEPSQGVPPASTIRAIDDDDPPIPLLHVVVPGKESEGNVSAGPQLHDGPPGGPPCFPDEFDDSLAKGVENYSKGPQQHDDPSGPPRFPHEYDDSLAKRVDGLERHSSDHADPPGPPPCFPNELGNSSANASTVRASVADTAAVGPMMVEDAGEGSASSRGTSQTMRTESGVATSAAGLSSSSTRRSTFIVEAYRVDEAEEPPGRSTVYEAELAAPDIVLRFYQRKGFVSAAIAVALLAVGIAATTVVLLSRNPDENTEASSVAPDLRTPVPTPKGPTSIPTNNPTNLPTKQSTLPPTSS</sequence>
<evidence type="ECO:0000256" key="2">
    <source>
        <dbReference type="SAM" id="Phobius"/>
    </source>
</evidence>
<feature type="non-terminal residue" evidence="3">
    <location>
        <position position="348"/>
    </location>
</feature>
<feature type="region of interest" description="Disordered" evidence="1">
    <location>
        <begin position="199"/>
        <end position="227"/>
    </location>
</feature>
<feature type="compositionally biased region" description="Basic and acidic residues" evidence="1">
    <location>
        <begin position="125"/>
        <end position="160"/>
    </location>
</feature>
<feature type="compositionally biased region" description="Polar residues" evidence="1">
    <location>
        <begin position="204"/>
        <end position="216"/>
    </location>
</feature>
<keyword evidence="2" id="KW-0812">Transmembrane</keyword>
<dbReference type="Proteomes" id="UP000266841">
    <property type="component" value="Unassembled WGS sequence"/>
</dbReference>
<feature type="compositionally biased region" description="Low complexity" evidence="1">
    <location>
        <begin position="218"/>
        <end position="227"/>
    </location>
</feature>
<keyword evidence="2" id="KW-1133">Transmembrane helix</keyword>
<keyword evidence="2" id="KW-0472">Membrane</keyword>
<protein>
    <submittedName>
        <fullName evidence="3">Uncharacterized protein</fullName>
    </submittedName>
</protein>
<accession>K0R766</accession>
<feature type="transmembrane region" description="Helical" evidence="2">
    <location>
        <begin position="276"/>
        <end position="298"/>
    </location>
</feature>
<reference evidence="3 4" key="1">
    <citation type="journal article" date="2012" name="Genome Biol.">
        <title>Genome and low-iron response of an oceanic diatom adapted to chronic iron limitation.</title>
        <authorList>
            <person name="Lommer M."/>
            <person name="Specht M."/>
            <person name="Roy A.S."/>
            <person name="Kraemer L."/>
            <person name="Andreson R."/>
            <person name="Gutowska M.A."/>
            <person name="Wolf J."/>
            <person name="Bergner S.V."/>
            <person name="Schilhabel M.B."/>
            <person name="Klostermeier U.C."/>
            <person name="Beiko R.G."/>
            <person name="Rosenstiel P."/>
            <person name="Hippler M."/>
            <person name="Laroche J."/>
        </authorList>
    </citation>
    <scope>NUCLEOTIDE SEQUENCE [LARGE SCALE GENOMIC DNA]</scope>
    <source>
        <strain evidence="3 4">CCMP1005</strain>
    </source>
</reference>
<gene>
    <name evidence="3" type="ORF">THAOC_33353</name>
</gene>
<name>K0R766_THAOC</name>
<feature type="compositionally biased region" description="Polar residues" evidence="1">
    <location>
        <begin position="327"/>
        <end position="348"/>
    </location>
</feature>
<feature type="region of interest" description="Disordered" evidence="1">
    <location>
        <begin position="303"/>
        <end position="348"/>
    </location>
</feature>
<feature type="region of interest" description="Disordered" evidence="1">
    <location>
        <begin position="1"/>
        <end position="181"/>
    </location>
</feature>
<proteinExistence type="predicted"/>
<dbReference type="AlphaFoldDB" id="K0R766"/>
<comment type="caution">
    <text evidence="3">The sequence shown here is derived from an EMBL/GenBank/DDBJ whole genome shotgun (WGS) entry which is preliminary data.</text>
</comment>
<keyword evidence="4" id="KW-1185">Reference proteome</keyword>
<evidence type="ECO:0000256" key="1">
    <source>
        <dbReference type="SAM" id="MobiDB-lite"/>
    </source>
</evidence>